<name>A0A9W6VWK0_9ACTN</name>
<reference evidence="1" key="1">
    <citation type="submission" date="2023-03" db="EMBL/GenBank/DDBJ databases">
        <title>Actinoallomurus iriomotensis NBRC 103684.</title>
        <authorList>
            <person name="Ichikawa N."/>
            <person name="Sato H."/>
            <person name="Tonouchi N."/>
        </authorList>
    </citation>
    <scope>NUCLEOTIDE SEQUENCE</scope>
    <source>
        <strain evidence="1">NBRC 103684</strain>
    </source>
</reference>
<dbReference type="EMBL" id="BSTK01000001">
    <property type="protein sequence ID" value="GLY82314.1"/>
    <property type="molecule type" value="Genomic_DNA"/>
</dbReference>
<evidence type="ECO:0008006" key="3">
    <source>
        <dbReference type="Google" id="ProtNLM"/>
    </source>
</evidence>
<dbReference type="AlphaFoldDB" id="A0A9W6VWK0"/>
<organism evidence="1 2">
    <name type="scientific">Actinoallomurus iriomotensis</name>
    <dbReference type="NCBI Taxonomy" id="478107"/>
    <lineage>
        <taxon>Bacteria</taxon>
        <taxon>Bacillati</taxon>
        <taxon>Actinomycetota</taxon>
        <taxon>Actinomycetes</taxon>
        <taxon>Streptosporangiales</taxon>
        <taxon>Thermomonosporaceae</taxon>
        <taxon>Actinoallomurus</taxon>
    </lineage>
</organism>
<dbReference type="RefSeq" id="WP_285565960.1">
    <property type="nucleotide sequence ID" value="NZ_BSTK01000001.1"/>
</dbReference>
<protein>
    <recommendedName>
        <fullName evidence="3">RiboL-PSP-HEPN domain-containing protein</fullName>
    </recommendedName>
</protein>
<evidence type="ECO:0000313" key="2">
    <source>
        <dbReference type="Proteomes" id="UP001165074"/>
    </source>
</evidence>
<sequence>MPVVEEPTEAFTEFTQNIEYAKRLVSGGERLAQLRVGAFDVDDLYRAAWVQAVAALDHWVTREIVERAVRLAENPNVERPTKFSTLKMPVELFERIHHHDQPLSATFREHLEQTFGYMTFQNPDKIKEGFAHVSKTKLWPKVAEAINRDRTPSDQVTAEAVQTKVRQIAARRNRIAHTADRNLDGTGRAAITAAEAHSAIDWLTLTAEGIVVALGKPPSVPTQETPEGVDDIAEAAADAAGSTFAHAGPGAWDKESLFRQIEKTCTADVADLLMTVYRHAEQHPFFSHFYFGESKNPSATAWFAVGDDESAAVWSIYTDDKKSVLAINFQWMRDRTTLAKRLAPLANTLSSLPGLRDLPRDLVARNYMRRPSLGHVTLSAPSAKHVIVGSIDDLLRSRKRRLL</sequence>
<evidence type="ECO:0000313" key="1">
    <source>
        <dbReference type="EMBL" id="GLY82314.1"/>
    </source>
</evidence>
<comment type="caution">
    <text evidence="1">The sequence shown here is derived from an EMBL/GenBank/DDBJ whole genome shotgun (WGS) entry which is preliminary data.</text>
</comment>
<keyword evidence="2" id="KW-1185">Reference proteome</keyword>
<gene>
    <name evidence="1" type="ORF">Airi02_002460</name>
</gene>
<proteinExistence type="predicted"/>
<accession>A0A9W6VWK0</accession>
<dbReference type="Proteomes" id="UP001165074">
    <property type="component" value="Unassembled WGS sequence"/>
</dbReference>